<name>A0ACC2IP39_9PLEO</name>
<keyword evidence="2" id="KW-1185">Reference proteome</keyword>
<comment type="caution">
    <text evidence="1">The sequence shown here is derived from an EMBL/GenBank/DDBJ whole genome shotgun (WGS) entry which is preliminary data.</text>
</comment>
<evidence type="ECO:0000313" key="1">
    <source>
        <dbReference type="EMBL" id="KAJ8116909.1"/>
    </source>
</evidence>
<reference evidence="1" key="1">
    <citation type="submission" date="2022-11" db="EMBL/GenBank/DDBJ databases">
        <title>Genome Sequence of Boeremia exigua.</title>
        <authorList>
            <person name="Buettner E."/>
        </authorList>
    </citation>
    <scope>NUCLEOTIDE SEQUENCE</scope>
    <source>
        <strain evidence="1">CU02</strain>
    </source>
</reference>
<sequence>MGAAQRVPHRHREADRLSIPSILDCQTARAIHLASLPNAQAASAQARAAQGPSSSAASADHGAACGGAAALLTANSTAAYASKQCRAAVGGTAILIASGCSGQAGARCVALCLHQEAAIGAQGTQRPLQHRKVF</sequence>
<dbReference type="Proteomes" id="UP001153331">
    <property type="component" value="Unassembled WGS sequence"/>
</dbReference>
<accession>A0ACC2IP39</accession>
<gene>
    <name evidence="1" type="ORF">OPT61_g1773</name>
</gene>
<dbReference type="EMBL" id="JAPHNI010000074">
    <property type="protein sequence ID" value="KAJ8116909.1"/>
    <property type="molecule type" value="Genomic_DNA"/>
</dbReference>
<protein>
    <submittedName>
        <fullName evidence="1">Uncharacterized protein</fullName>
    </submittedName>
</protein>
<organism evidence="1 2">
    <name type="scientific">Boeremia exigua</name>
    <dbReference type="NCBI Taxonomy" id="749465"/>
    <lineage>
        <taxon>Eukaryota</taxon>
        <taxon>Fungi</taxon>
        <taxon>Dikarya</taxon>
        <taxon>Ascomycota</taxon>
        <taxon>Pezizomycotina</taxon>
        <taxon>Dothideomycetes</taxon>
        <taxon>Pleosporomycetidae</taxon>
        <taxon>Pleosporales</taxon>
        <taxon>Pleosporineae</taxon>
        <taxon>Didymellaceae</taxon>
        <taxon>Boeremia</taxon>
    </lineage>
</organism>
<evidence type="ECO:0000313" key="2">
    <source>
        <dbReference type="Proteomes" id="UP001153331"/>
    </source>
</evidence>
<proteinExistence type="predicted"/>